<keyword evidence="2" id="KW-0540">Nuclease</keyword>
<reference evidence="3" key="1">
    <citation type="journal article" date="2019" name="Int. J. Syst. Evol. Microbiol.">
        <title>The Global Catalogue of Microorganisms (GCM) 10K type strain sequencing project: providing services to taxonomists for standard genome sequencing and annotation.</title>
        <authorList>
            <consortium name="The Broad Institute Genomics Platform"/>
            <consortium name="The Broad Institute Genome Sequencing Center for Infectious Disease"/>
            <person name="Wu L."/>
            <person name="Ma J."/>
        </authorList>
    </citation>
    <scope>NUCLEOTIDE SEQUENCE [LARGE SCALE GENOMIC DNA]</scope>
    <source>
        <strain evidence="3">JCM 17591</strain>
    </source>
</reference>
<dbReference type="Proteomes" id="UP001501079">
    <property type="component" value="Unassembled WGS sequence"/>
</dbReference>
<dbReference type="GO" id="GO:0004519">
    <property type="term" value="F:endonuclease activity"/>
    <property type="evidence" value="ECO:0007669"/>
    <property type="project" value="UniProtKB-KW"/>
</dbReference>
<keyword evidence="3" id="KW-1185">Reference proteome</keyword>
<proteinExistence type="predicted"/>
<sequence>MTLEVSFDIDAENSAPVASETWLASELEKVAEGRREIAWIEAREVRMLAAMLLEAEGSAGEDALDAGDPAEVTRRHDLNVRSIATELAGTLQISVQTAEQRLGEAWTLSNELFDTLTSLEAGEITRGHAHEIVIETAHLHDRREAEQALLPWAKRLGVPRFRHKAKQVLESLEKEPLAKRHERALAKRRIDVTPARDGMAHLEAYLDLTDAVRIKAGLENAAQEAREAGDARTSAQLEADFVVELLLDGQITIVTPSTDPDDVTVTRTAPVKQRAAVTVDVLIPAETLAGRNDHAGTIPGVGAIDPVKARELVALAPSLRRILTDPITGAIVNFDRTTYRVPAELKRILKLRDQHCRAPGCSRKNCEIDHTQAYARGGRTNQTSLAHLCANHHHLKHEAGWNLTQYLDGVLDWRAPSGRVYRTYPEIPVPAPPLADEPAPFDRIG</sequence>
<comment type="caution">
    <text evidence="2">The sequence shown here is derived from an EMBL/GenBank/DDBJ whole genome shotgun (WGS) entry which is preliminary data.</text>
</comment>
<keyword evidence="2" id="KW-0378">Hydrolase</keyword>
<feature type="domain" description="DUF222" evidence="1">
    <location>
        <begin position="77"/>
        <end position="353"/>
    </location>
</feature>
<dbReference type="RefSeq" id="WP_344755857.1">
    <property type="nucleotide sequence ID" value="NZ_BAABBW010000005.1"/>
</dbReference>
<dbReference type="CDD" id="cd00085">
    <property type="entry name" value="HNHc"/>
    <property type="match status" value="1"/>
</dbReference>
<gene>
    <name evidence="2" type="ORF">GCM10022287_29910</name>
</gene>
<name>A0ABP8A6Q0_9MICO</name>
<keyword evidence="2" id="KW-0255">Endonuclease</keyword>
<protein>
    <submittedName>
        <fullName evidence="2">HNH endonuclease signature motif containing protein</fullName>
    </submittedName>
</protein>
<evidence type="ECO:0000313" key="3">
    <source>
        <dbReference type="Proteomes" id="UP001501079"/>
    </source>
</evidence>
<evidence type="ECO:0000259" key="1">
    <source>
        <dbReference type="Pfam" id="PF02720"/>
    </source>
</evidence>
<dbReference type="EMBL" id="BAABBW010000005">
    <property type="protein sequence ID" value="GAA4178823.1"/>
    <property type="molecule type" value="Genomic_DNA"/>
</dbReference>
<evidence type="ECO:0000313" key="2">
    <source>
        <dbReference type="EMBL" id="GAA4178823.1"/>
    </source>
</evidence>
<dbReference type="InterPro" id="IPR003615">
    <property type="entry name" value="HNH_nuc"/>
</dbReference>
<dbReference type="Pfam" id="PF02720">
    <property type="entry name" value="DUF222"/>
    <property type="match status" value="1"/>
</dbReference>
<accession>A0ABP8A6Q0</accession>
<organism evidence="2 3">
    <name type="scientific">Gryllotalpicola koreensis</name>
    <dbReference type="NCBI Taxonomy" id="993086"/>
    <lineage>
        <taxon>Bacteria</taxon>
        <taxon>Bacillati</taxon>
        <taxon>Actinomycetota</taxon>
        <taxon>Actinomycetes</taxon>
        <taxon>Micrococcales</taxon>
        <taxon>Microbacteriaceae</taxon>
        <taxon>Gryllotalpicola</taxon>
    </lineage>
</organism>
<dbReference type="InterPro" id="IPR003870">
    <property type="entry name" value="DUF222"/>
</dbReference>